<keyword evidence="5" id="KW-0547">Nucleotide-binding</keyword>
<evidence type="ECO:0000259" key="10">
    <source>
        <dbReference type="Pfam" id="PF01050"/>
    </source>
</evidence>
<evidence type="ECO:0000259" key="11">
    <source>
        <dbReference type="Pfam" id="PF22640"/>
    </source>
</evidence>
<dbReference type="AlphaFoldDB" id="A0A2S0NC85"/>
<proteinExistence type="inferred from homology"/>
<evidence type="ECO:0000256" key="2">
    <source>
        <dbReference type="ARBA" id="ARBA00012387"/>
    </source>
</evidence>
<dbReference type="Gene3D" id="3.90.550.10">
    <property type="entry name" value="Spore Coat Polysaccharide Biosynthesis Protein SpsA, Chain A"/>
    <property type="match status" value="1"/>
</dbReference>
<dbReference type="Proteomes" id="UP000237889">
    <property type="component" value="Chromosome"/>
</dbReference>
<dbReference type="InterPro" id="IPR049577">
    <property type="entry name" value="GMPP_N"/>
</dbReference>
<evidence type="ECO:0000259" key="9">
    <source>
        <dbReference type="Pfam" id="PF00483"/>
    </source>
</evidence>
<dbReference type="EC" id="2.7.7.13" evidence="2"/>
<dbReference type="NCBIfam" id="TIGR01479">
    <property type="entry name" value="GMP_PMI"/>
    <property type="match status" value="1"/>
</dbReference>
<accession>A0A2S0NC85</accession>
<dbReference type="InterPro" id="IPR001538">
    <property type="entry name" value="Man6P_isomerase-2_C"/>
</dbReference>
<dbReference type="GO" id="GO:0009298">
    <property type="term" value="P:GDP-mannose biosynthetic process"/>
    <property type="evidence" value="ECO:0007669"/>
    <property type="project" value="TreeGrafter"/>
</dbReference>
<dbReference type="InterPro" id="IPR051161">
    <property type="entry name" value="Mannose-6P_isomerase_type2"/>
</dbReference>
<dbReference type="Pfam" id="PF00483">
    <property type="entry name" value="NTP_transferase"/>
    <property type="match status" value="1"/>
</dbReference>
<dbReference type="GO" id="GO:0000271">
    <property type="term" value="P:polysaccharide biosynthetic process"/>
    <property type="evidence" value="ECO:0007669"/>
    <property type="project" value="InterPro"/>
</dbReference>
<dbReference type="InterPro" id="IPR054566">
    <property type="entry name" value="ManC/GMP-like_b-helix"/>
</dbReference>
<dbReference type="InterPro" id="IPR005835">
    <property type="entry name" value="NTP_transferase_dom"/>
</dbReference>
<dbReference type="GO" id="GO:0016853">
    <property type="term" value="F:isomerase activity"/>
    <property type="evidence" value="ECO:0007669"/>
    <property type="project" value="UniProtKB-KW"/>
</dbReference>
<evidence type="ECO:0000313" key="12">
    <source>
        <dbReference type="EMBL" id="AVO45541.1"/>
    </source>
</evidence>
<dbReference type="KEGG" id="phr:C6569_10955"/>
<dbReference type="InterPro" id="IPR029044">
    <property type="entry name" value="Nucleotide-diphossugar_trans"/>
</dbReference>
<dbReference type="GO" id="GO:0004475">
    <property type="term" value="F:mannose-1-phosphate guanylyltransferase (GTP) activity"/>
    <property type="evidence" value="ECO:0007669"/>
    <property type="project" value="UniProtKB-EC"/>
</dbReference>
<dbReference type="OrthoDB" id="9806359at2"/>
<dbReference type="RefSeq" id="WP_106748882.1">
    <property type="nucleotide sequence ID" value="NZ_CP027668.1"/>
</dbReference>
<dbReference type="InterPro" id="IPR006375">
    <property type="entry name" value="Man1P_GuaTrfase/Man6P_Isoase"/>
</dbReference>
<keyword evidence="3 12" id="KW-0808">Transferase</keyword>
<keyword evidence="13" id="KW-1185">Reference proteome</keyword>
<evidence type="ECO:0000256" key="7">
    <source>
        <dbReference type="ARBA" id="ARBA00047343"/>
    </source>
</evidence>
<dbReference type="SUPFAM" id="SSF53448">
    <property type="entry name" value="Nucleotide-diphospho-sugar transferases"/>
    <property type="match status" value="1"/>
</dbReference>
<feature type="domain" description="Mannose-6-phosphate isomerase type II C-terminal" evidence="10">
    <location>
        <begin position="361"/>
        <end position="474"/>
    </location>
</feature>
<dbReference type="GO" id="GO:0005525">
    <property type="term" value="F:GTP binding"/>
    <property type="evidence" value="ECO:0007669"/>
    <property type="project" value="UniProtKB-KW"/>
</dbReference>
<dbReference type="SUPFAM" id="SSF51182">
    <property type="entry name" value="RmlC-like cupins"/>
    <property type="match status" value="1"/>
</dbReference>
<keyword evidence="12" id="KW-0413">Isomerase</keyword>
<gene>
    <name evidence="12" type="ORF">C6569_10955</name>
</gene>
<keyword evidence="4 12" id="KW-0548">Nucleotidyltransferase</keyword>
<feature type="domain" description="MannoseP isomerase/GMP-like beta-helix" evidence="11">
    <location>
        <begin position="304"/>
        <end position="353"/>
    </location>
</feature>
<dbReference type="InterPro" id="IPR014710">
    <property type="entry name" value="RmlC-like_jellyroll"/>
</dbReference>
<dbReference type="InterPro" id="IPR011051">
    <property type="entry name" value="RmlC_Cupin_sf"/>
</dbReference>
<organism evidence="12 13">
    <name type="scientific">Phreatobacter cathodiphilus</name>
    <dbReference type="NCBI Taxonomy" id="1868589"/>
    <lineage>
        <taxon>Bacteria</taxon>
        <taxon>Pseudomonadati</taxon>
        <taxon>Pseudomonadota</taxon>
        <taxon>Alphaproteobacteria</taxon>
        <taxon>Hyphomicrobiales</taxon>
        <taxon>Phreatobacteraceae</taxon>
        <taxon>Phreatobacter</taxon>
    </lineage>
</organism>
<comment type="similarity">
    <text evidence="1 8">Belongs to the mannose-6-phosphate isomerase type 2 family.</text>
</comment>
<reference evidence="12 13" key="1">
    <citation type="submission" date="2018-03" db="EMBL/GenBank/DDBJ databases">
        <title>Genome sequencing of Phreatobacter sp.</title>
        <authorList>
            <person name="Kim S.-J."/>
            <person name="Heo J."/>
            <person name="Kwon S.-W."/>
        </authorList>
    </citation>
    <scope>NUCLEOTIDE SEQUENCE [LARGE SCALE GENOMIC DNA]</scope>
    <source>
        <strain evidence="12 13">S-12</strain>
    </source>
</reference>
<dbReference type="Pfam" id="PF22640">
    <property type="entry name" value="ManC_GMP_beta-helix"/>
    <property type="match status" value="1"/>
</dbReference>
<dbReference type="PANTHER" id="PTHR46390:SF1">
    <property type="entry name" value="MANNOSE-1-PHOSPHATE GUANYLYLTRANSFERASE"/>
    <property type="match status" value="1"/>
</dbReference>
<evidence type="ECO:0000256" key="1">
    <source>
        <dbReference type="ARBA" id="ARBA00006115"/>
    </source>
</evidence>
<evidence type="ECO:0000256" key="6">
    <source>
        <dbReference type="ARBA" id="ARBA00023134"/>
    </source>
</evidence>
<evidence type="ECO:0000256" key="8">
    <source>
        <dbReference type="RuleBase" id="RU004190"/>
    </source>
</evidence>
<dbReference type="EMBL" id="CP027668">
    <property type="protein sequence ID" value="AVO45541.1"/>
    <property type="molecule type" value="Genomic_DNA"/>
</dbReference>
<dbReference type="PANTHER" id="PTHR46390">
    <property type="entry name" value="MANNOSE-1-PHOSPHATE GUANYLYLTRANSFERASE"/>
    <property type="match status" value="1"/>
</dbReference>
<protein>
    <recommendedName>
        <fullName evidence="2">mannose-1-phosphate guanylyltransferase</fullName>
        <ecNumber evidence="2">2.7.7.13</ecNumber>
    </recommendedName>
</protein>
<sequence length="479" mass="52029">MSKQARIVPVILSGGAGTRLWPASREAYPKQFLPLLGERSTFEETLARVGDRAIFADPVIVTGEDFRFLVADQLARAGTPGRIVLEPMRRDSGPAIAVAAELVAAADPDAVMLVLAADHLVTDAAAFAATAEAGLAVAEAGALVTFGIRPTHPATGYGYIRPGDVMDGRVRMVAAFKEKPDEETAKTFLAEGYLWNSGNFLFRADVFLAELARFEPEIAGAAKAVAASMSVDQAGSITFERIDREAFAASPAKSVDYAVMERTDRAAVIEADYAWSDLGSWDALWEASPKDGHGNAARGAVSLADTRNSYVSSDEVHTAVIGLDDVVVVATKDAVLVAGRQVAGELKTLVQDLRAGDAQRRRLAEEHRKVLRPWGSYESVDRGERFQVKRIVVKPGARLSLQKHFHRAEHWIVVKGTATVEVDEVTRIVRENENVYIPLGAWHRLANEGKIPLELIEVQSGSYLGEDDIVRSQDDYKRV</sequence>
<dbReference type="Gene3D" id="2.60.120.10">
    <property type="entry name" value="Jelly Rolls"/>
    <property type="match status" value="1"/>
</dbReference>
<name>A0A2S0NC85_9HYPH</name>
<feature type="domain" description="Nucleotidyl transferase" evidence="9">
    <location>
        <begin position="9"/>
        <end position="291"/>
    </location>
</feature>
<keyword evidence="6" id="KW-0342">GTP-binding</keyword>
<evidence type="ECO:0000313" key="13">
    <source>
        <dbReference type="Proteomes" id="UP000237889"/>
    </source>
</evidence>
<dbReference type="Pfam" id="PF01050">
    <property type="entry name" value="MannoseP_isomer"/>
    <property type="match status" value="1"/>
</dbReference>
<dbReference type="FunFam" id="2.60.120.10:FF:000032">
    <property type="entry name" value="Mannose-1-phosphate guanylyltransferase/mannose-6-phosphate isomerase"/>
    <property type="match status" value="1"/>
</dbReference>
<evidence type="ECO:0000256" key="3">
    <source>
        <dbReference type="ARBA" id="ARBA00022679"/>
    </source>
</evidence>
<dbReference type="CDD" id="cd02213">
    <property type="entry name" value="cupin_PMI_typeII_C"/>
    <property type="match status" value="1"/>
</dbReference>
<evidence type="ECO:0000256" key="4">
    <source>
        <dbReference type="ARBA" id="ARBA00022695"/>
    </source>
</evidence>
<comment type="catalytic activity">
    <reaction evidence="7">
        <text>alpha-D-mannose 1-phosphate + GTP + H(+) = GDP-alpha-D-mannose + diphosphate</text>
        <dbReference type="Rhea" id="RHEA:15229"/>
        <dbReference type="ChEBI" id="CHEBI:15378"/>
        <dbReference type="ChEBI" id="CHEBI:33019"/>
        <dbReference type="ChEBI" id="CHEBI:37565"/>
        <dbReference type="ChEBI" id="CHEBI:57527"/>
        <dbReference type="ChEBI" id="CHEBI:58409"/>
        <dbReference type="EC" id="2.7.7.13"/>
    </reaction>
</comment>
<dbReference type="FunFam" id="3.90.550.10:FF:000046">
    <property type="entry name" value="Mannose-1-phosphate guanylyltransferase (GDP)"/>
    <property type="match status" value="1"/>
</dbReference>
<evidence type="ECO:0000256" key="5">
    <source>
        <dbReference type="ARBA" id="ARBA00022741"/>
    </source>
</evidence>
<dbReference type="CDD" id="cd02509">
    <property type="entry name" value="GDP-M1P_Guanylyltransferase"/>
    <property type="match status" value="1"/>
</dbReference>